<dbReference type="AlphaFoldDB" id="A0A0C3QG51"/>
<gene>
    <name evidence="2" type="ORF">M407DRAFT_101705</name>
</gene>
<dbReference type="Proteomes" id="UP000054248">
    <property type="component" value="Unassembled WGS sequence"/>
</dbReference>
<evidence type="ECO:0000313" key="2">
    <source>
        <dbReference type="EMBL" id="KIO24379.1"/>
    </source>
</evidence>
<evidence type="ECO:0000313" key="3">
    <source>
        <dbReference type="Proteomes" id="UP000054248"/>
    </source>
</evidence>
<sequence>MEETPARSRWGPSRETKSFHDRPAYRRRRGEGFRECGGVQRAKIEWKGGGWGVPFFFYGGGRNRFTEELALPTSSRTRRNC</sequence>
<evidence type="ECO:0000256" key="1">
    <source>
        <dbReference type="SAM" id="MobiDB-lite"/>
    </source>
</evidence>
<reference evidence="3" key="2">
    <citation type="submission" date="2015-01" db="EMBL/GenBank/DDBJ databases">
        <title>Evolutionary Origins and Diversification of the Mycorrhizal Mutualists.</title>
        <authorList>
            <consortium name="DOE Joint Genome Institute"/>
            <consortium name="Mycorrhizal Genomics Consortium"/>
            <person name="Kohler A."/>
            <person name="Kuo A."/>
            <person name="Nagy L.G."/>
            <person name="Floudas D."/>
            <person name="Copeland A."/>
            <person name="Barry K.W."/>
            <person name="Cichocki N."/>
            <person name="Veneault-Fourrey C."/>
            <person name="LaButti K."/>
            <person name="Lindquist E.A."/>
            <person name="Lipzen A."/>
            <person name="Lundell T."/>
            <person name="Morin E."/>
            <person name="Murat C."/>
            <person name="Riley R."/>
            <person name="Ohm R."/>
            <person name="Sun H."/>
            <person name="Tunlid A."/>
            <person name="Henrissat B."/>
            <person name="Grigoriev I.V."/>
            <person name="Hibbett D.S."/>
            <person name="Martin F."/>
        </authorList>
    </citation>
    <scope>NUCLEOTIDE SEQUENCE [LARGE SCALE GENOMIC DNA]</scope>
    <source>
        <strain evidence="3">MUT 4182</strain>
    </source>
</reference>
<dbReference type="EMBL" id="KN823062">
    <property type="protein sequence ID" value="KIO24379.1"/>
    <property type="molecule type" value="Genomic_DNA"/>
</dbReference>
<proteinExistence type="predicted"/>
<name>A0A0C3QG51_9AGAM</name>
<keyword evidence="3" id="KW-1185">Reference proteome</keyword>
<organism evidence="2 3">
    <name type="scientific">Tulasnella calospora MUT 4182</name>
    <dbReference type="NCBI Taxonomy" id="1051891"/>
    <lineage>
        <taxon>Eukaryota</taxon>
        <taxon>Fungi</taxon>
        <taxon>Dikarya</taxon>
        <taxon>Basidiomycota</taxon>
        <taxon>Agaricomycotina</taxon>
        <taxon>Agaricomycetes</taxon>
        <taxon>Cantharellales</taxon>
        <taxon>Tulasnellaceae</taxon>
        <taxon>Tulasnella</taxon>
    </lineage>
</organism>
<feature type="region of interest" description="Disordered" evidence="1">
    <location>
        <begin position="1"/>
        <end position="24"/>
    </location>
</feature>
<dbReference type="HOGENOM" id="CLU_2575593_0_0_1"/>
<reference evidence="2 3" key="1">
    <citation type="submission" date="2014-04" db="EMBL/GenBank/DDBJ databases">
        <authorList>
            <consortium name="DOE Joint Genome Institute"/>
            <person name="Kuo A."/>
            <person name="Girlanda M."/>
            <person name="Perotto S."/>
            <person name="Kohler A."/>
            <person name="Nagy L.G."/>
            <person name="Floudas D."/>
            <person name="Copeland A."/>
            <person name="Barry K.W."/>
            <person name="Cichocki N."/>
            <person name="Veneault-Fourrey C."/>
            <person name="LaButti K."/>
            <person name="Lindquist E.A."/>
            <person name="Lipzen A."/>
            <person name="Lundell T."/>
            <person name="Morin E."/>
            <person name="Murat C."/>
            <person name="Sun H."/>
            <person name="Tunlid A."/>
            <person name="Henrissat B."/>
            <person name="Grigoriev I.V."/>
            <person name="Hibbett D.S."/>
            <person name="Martin F."/>
            <person name="Nordberg H.P."/>
            <person name="Cantor M.N."/>
            <person name="Hua S.X."/>
        </authorList>
    </citation>
    <scope>NUCLEOTIDE SEQUENCE [LARGE SCALE GENOMIC DNA]</scope>
    <source>
        <strain evidence="2 3">MUT 4182</strain>
    </source>
</reference>
<accession>A0A0C3QG51</accession>
<protein>
    <submittedName>
        <fullName evidence="2">Uncharacterized protein</fullName>
    </submittedName>
</protein>